<dbReference type="EMBL" id="JQGJ01000001">
    <property type="protein sequence ID" value="KHK66579.1"/>
    <property type="molecule type" value="Genomic_DNA"/>
</dbReference>
<dbReference type="AlphaFoldDB" id="A0A0B1Z679"/>
<proteinExistence type="predicted"/>
<gene>
    <name evidence="2" type="ORF">JZ00_01710</name>
</gene>
<evidence type="ECO:0000313" key="2">
    <source>
        <dbReference type="EMBL" id="KHK66579.1"/>
    </source>
</evidence>
<reference evidence="3" key="1">
    <citation type="submission" date="2015-03" db="EMBL/GenBank/DDBJ databases">
        <title>Pseudomonas frederiksbergensis hydrocarbon degrader.</title>
        <authorList>
            <person name="Brown L.M."/>
            <person name="Ruiz O.N."/>
            <person name="Mueller S."/>
            <person name="Gunasekera T.S."/>
        </authorList>
    </citation>
    <scope>NUCLEOTIDE SEQUENCE [LARGE SCALE GENOMIC DNA]</scope>
    <source>
        <strain evidence="3">SI8</strain>
    </source>
</reference>
<evidence type="ECO:0000313" key="3">
    <source>
        <dbReference type="Proteomes" id="UP000030949"/>
    </source>
</evidence>
<organism evidence="2 3">
    <name type="scientific">Pseudomonas frederiksbergensis</name>
    <dbReference type="NCBI Taxonomy" id="104087"/>
    <lineage>
        <taxon>Bacteria</taxon>
        <taxon>Pseudomonadati</taxon>
        <taxon>Pseudomonadota</taxon>
        <taxon>Gammaproteobacteria</taxon>
        <taxon>Pseudomonadales</taxon>
        <taxon>Pseudomonadaceae</taxon>
        <taxon>Pseudomonas</taxon>
    </lineage>
</organism>
<comment type="caution">
    <text evidence="2">The sequence shown here is derived from an EMBL/GenBank/DDBJ whole genome shotgun (WGS) entry which is preliminary data.</text>
</comment>
<accession>A0A0B1Z679</accession>
<dbReference type="Proteomes" id="UP000030949">
    <property type="component" value="Unassembled WGS sequence"/>
</dbReference>
<name>A0A0B1Z679_9PSED</name>
<evidence type="ECO:0000256" key="1">
    <source>
        <dbReference type="SAM" id="MobiDB-lite"/>
    </source>
</evidence>
<protein>
    <submittedName>
        <fullName evidence="2">Uncharacterized protein</fullName>
    </submittedName>
</protein>
<feature type="region of interest" description="Disordered" evidence="1">
    <location>
        <begin position="61"/>
        <end position="88"/>
    </location>
</feature>
<sequence>MRGWYRLRTFWQRAYSQQRGQMRCFMQVVGCQRRVAVIPVRSTGLRLITMRMRMSTVIATQGRLARPHKQRRGMPGPSQQYGESKGKNHLGANGIAEHVVVLSMPKRVAFMER</sequence>